<evidence type="ECO:0000313" key="2">
    <source>
        <dbReference type="Proteomes" id="UP000587462"/>
    </source>
</evidence>
<sequence>MATAPSVSYSMTVRLEVPAGGTAVSQLTTAVESSGGSVTGLDVTASGH</sequence>
<protein>
    <submittedName>
        <fullName evidence="1">NAD-dependent malic enzyme</fullName>
    </submittedName>
</protein>
<feature type="non-terminal residue" evidence="1">
    <location>
        <position position="48"/>
    </location>
</feature>
<name>A0A7Y7B7W8_STRMO</name>
<dbReference type="Proteomes" id="UP000587462">
    <property type="component" value="Unassembled WGS sequence"/>
</dbReference>
<evidence type="ECO:0000313" key="1">
    <source>
        <dbReference type="EMBL" id="NVK80622.1"/>
    </source>
</evidence>
<dbReference type="EMBL" id="JABBXF010000058">
    <property type="protein sequence ID" value="NVK80622.1"/>
    <property type="molecule type" value="Genomic_DNA"/>
</dbReference>
<proteinExistence type="predicted"/>
<gene>
    <name evidence="1" type="ORF">HG542_23600</name>
</gene>
<keyword evidence="2" id="KW-1185">Reference proteome</keyword>
<accession>A0A7Y7B7W8</accession>
<reference evidence="1 2" key="1">
    <citation type="submission" date="2020-04" db="EMBL/GenBank/DDBJ databases">
        <title>Draft Genome Sequence of Streptomyces morookaense DSM 40503, an 8-azaguanine-producing strain.</title>
        <authorList>
            <person name="Qi J."/>
            <person name="Gao J.-M."/>
        </authorList>
    </citation>
    <scope>NUCLEOTIDE SEQUENCE [LARGE SCALE GENOMIC DNA]</scope>
    <source>
        <strain evidence="1 2">DSM 40503</strain>
    </source>
</reference>
<organism evidence="1 2">
    <name type="scientific">Streptomyces morookaense</name>
    <name type="common">Streptoverticillium morookaense</name>
    <dbReference type="NCBI Taxonomy" id="1970"/>
    <lineage>
        <taxon>Bacteria</taxon>
        <taxon>Bacillati</taxon>
        <taxon>Actinomycetota</taxon>
        <taxon>Actinomycetes</taxon>
        <taxon>Kitasatosporales</taxon>
        <taxon>Streptomycetaceae</taxon>
        <taxon>Streptomyces</taxon>
    </lineage>
</organism>
<comment type="caution">
    <text evidence="1">The sequence shown here is derived from an EMBL/GenBank/DDBJ whole genome shotgun (WGS) entry which is preliminary data.</text>
</comment>
<dbReference type="AlphaFoldDB" id="A0A7Y7B7W8"/>